<evidence type="ECO:0000256" key="4">
    <source>
        <dbReference type="ARBA" id="ARBA00022989"/>
    </source>
</evidence>
<evidence type="ECO:0000256" key="6">
    <source>
        <dbReference type="SAM" id="Phobius"/>
    </source>
</evidence>
<dbReference type="InterPro" id="IPR005496">
    <property type="entry name" value="Integral_membrane_TerC"/>
</dbReference>
<feature type="transmembrane region" description="Helical" evidence="6">
    <location>
        <begin position="117"/>
        <end position="139"/>
    </location>
</feature>
<dbReference type="Pfam" id="PF03741">
    <property type="entry name" value="TerC"/>
    <property type="match status" value="1"/>
</dbReference>
<dbReference type="OrthoDB" id="9783692at2"/>
<keyword evidence="8" id="KW-1185">Reference proteome</keyword>
<sequence length="410" mass="45826">MTMLVWGGFLLFIGLLVALDLGVFHRKSEEIKVAEALIWTLIWICVALVFNLFIYLLYGQNWGGWADITTEHLSGGKAALQFFTGYLVEKSLSIDNIFVIAMIFSYLKVPLSEQHRVLFWGILGAVVMRGVMILGGVALIDRYSWLIYVFGVLLILSAIKMMVVRHDTIDPDKNLFVRLVKRFLPVSDNFSGNRFFIVEQGRRVATPLFLALILVESSDVMFAIDSIPAIMAITRDPFLIFTSNVFAILGLRSLYFALAGMMERFRYLKMSLVFLLAFIGVKMLLSHHHPIPNLVSLAIIAGILAVGIGASLLASHRDPAALASPLAEELEHLAEISYQQAKRLTILIVGSTLLLVGIVMLVLPGPGTLVIIIGLTVLAAEFAWARLWLRRVKRSISRLKDKLTERFHDE</sequence>
<evidence type="ECO:0000256" key="2">
    <source>
        <dbReference type="ARBA" id="ARBA00007511"/>
    </source>
</evidence>
<feature type="transmembrane region" description="Helical" evidence="6">
    <location>
        <begin position="145"/>
        <end position="163"/>
    </location>
</feature>
<protein>
    <submittedName>
        <fullName evidence="7">Tellurite resistance protein TerC</fullName>
    </submittedName>
</protein>
<dbReference type="Proteomes" id="UP000184171">
    <property type="component" value="Unassembled WGS sequence"/>
</dbReference>
<feature type="transmembrane region" description="Helical" evidence="6">
    <location>
        <begin position="36"/>
        <end position="58"/>
    </location>
</feature>
<feature type="transmembrane region" description="Helical" evidence="6">
    <location>
        <begin position="267"/>
        <end position="285"/>
    </location>
</feature>
<comment type="subcellular location">
    <subcellularLocation>
        <location evidence="1">Membrane</location>
        <topology evidence="1">Multi-pass membrane protein</topology>
    </subcellularLocation>
</comment>
<feature type="transmembrane region" description="Helical" evidence="6">
    <location>
        <begin position="78"/>
        <end position="105"/>
    </location>
</feature>
<dbReference type="InterPro" id="IPR022369">
    <property type="entry name" value="Integral_membrane_TerC_rswitch"/>
</dbReference>
<dbReference type="PANTHER" id="PTHR30238:SF0">
    <property type="entry name" value="THYLAKOID MEMBRANE PROTEIN TERC, CHLOROPLASTIC"/>
    <property type="match status" value="1"/>
</dbReference>
<feature type="transmembrane region" description="Helical" evidence="6">
    <location>
        <begin position="344"/>
        <end position="363"/>
    </location>
</feature>
<feature type="transmembrane region" description="Helical" evidence="6">
    <location>
        <begin position="291"/>
        <end position="314"/>
    </location>
</feature>
<evidence type="ECO:0000256" key="5">
    <source>
        <dbReference type="ARBA" id="ARBA00023136"/>
    </source>
</evidence>
<dbReference type="AlphaFoldDB" id="A0A1M6MGT0"/>
<dbReference type="NCBIfam" id="TIGR03718">
    <property type="entry name" value="R_switched_Alx"/>
    <property type="match status" value="1"/>
</dbReference>
<keyword evidence="3 6" id="KW-0812">Transmembrane</keyword>
<feature type="transmembrane region" description="Helical" evidence="6">
    <location>
        <begin position="6"/>
        <end position="24"/>
    </location>
</feature>
<evidence type="ECO:0000313" key="8">
    <source>
        <dbReference type="Proteomes" id="UP000184171"/>
    </source>
</evidence>
<evidence type="ECO:0000256" key="1">
    <source>
        <dbReference type="ARBA" id="ARBA00004141"/>
    </source>
</evidence>
<name>A0A1M6MGT0_MALRU</name>
<dbReference type="EMBL" id="FQZT01000018">
    <property type="protein sequence ID" value="SHJ82667.1"/>
    <property type="molecule type" value="Genomic_DNA"/>
</dbReference>
<dbReference type="GO" id="GO:0016020">
    <property type="term" value="C:membrane"/>
    <property type="evidence" value="ECO:0007669"/>
    <property type="project" value="UniProtKB-SubCell"/>
</dbReference>
<feature type="transmembrane region" description="Helical" evidence="6">
    <location>
        <begin position="208"/>
        <end position="231"/>
    </location>
</feature>
<dbReference type="STRING" id="1122189.SAMN02745165_03276"/>
<comment type="similarity">
    <text evidence="2">Belongs to the TerC family.</text>
</comment>
<evidence type="ECO:0000313" key="7">
    <source>
        <dbReference type="EMBL" id="SHJ82667.1"/>
    </source>
</evidence>
<keyword evidence="5 6" id="KW-0472">Membrane</keyword>
<gene>
    <name evidence="7" type="ORF">SAMN02745165_03276</name>
</gene>
<dbReference type="Pfam" id="PF09656">
    <property type="entry name" value="PGPGW"/>
    <property type="match status" value="1"/>
</dbReference>
<reference evidence="7 8" key="1">
    <citation type="submission" date="2016-11" db="EMBL/GenBank/DDBJ databases">
        <authorList>
            <person name="Jaros S."/>
            <person name="Januszkiewicz K."/>
            <person name="Wedrychowicz H."/>
        </authorList>
    </citation>
    <scope>NUCLEOTIDE SEQUENCE [LARGE SCALE GENOMIC DNA]</scope>
    <source>
        <strain evidence="7 8">DSM 5091</strain>
    </source>
</reference>
<dbReference type="PANTHER" id="PTHR30238">
    <property type="entry name" value="MEMBRANE BOUND PREDICTED REDOX MODULATOR"/>
    <property type="match status" value="1"/>
</dbReference>
<keyword evidence="4 6" id="KW-1133">Transmembrane helix</keyword>
<evidence type="ECO:0000256" key="3">
    <source>
        <dbReference type="ARBA" id="ARBA00022692"/>
    </source>
</evidence>
<dbReference type="InterPro" id="IPR019099">
    <property type="entry name" value="Uncharacterised_PGPGW_TM"/>
</dbReference>
<accession>A0A1M6MGT0</accession>
<feature type="transmembrane region" description="Helical" evidence="6">
    <location>
        <begin position="369"/>
        <end position="389"/>
    </location>
</feature>
<proteinExistence type="inferred from homology"/>
<organism evidence="7 8">
    <name type="scientific">Malonomonas rubra DSM 5091</name>
    <dbReference type="NCBI Taxonomy" id="1122189"/>
    <lineage>
        <taxon>Bacteria</taxon>
        <taxon>Pseudomonadati</taxon>
        <taxon>Thermodesulfobacteriota</taxon>
        <taxon>Desulfuromonadia</taxon>
        <taxon>Desulfuromonadales</taxon>
        <taxon>Geopsychrobacteraceae</taxon>
        <taxon>Malonomonas</taxon>
    </lineage>
</organism>
<feature type="transmembrane region" description="Helical" evidence="6">
    <location>
        <begin position="237"/>
        <end position="255"/>
    </location>
</feature>
<dbReference type="RefSeq" id="WP_072909812.1">
    <property type="nucleotide sequence ID" value="NZ_FQZT01000018.1"/>
</dbReference>